<dbReference type="RefSeq" id="WP_172576512.1">
    <property type="nucleotide sequence ID" value="NZ_BLAM01000187.1"/>
</dbReference>
<dbReference type="Proteomes" id="UP000494178">
    <property type="component" value="Unassembled WGS sequence"/>
</dbReference>
<reference evidence="3" key="1">
    <citation type="submission" date="2019-10" db="EMBL/GenBank/DDBJ databases">
        <title>Lactobacillus agilis SY111 Whole Genome Sequencing Project.</title>
        <authorList>
            <person name="Suzuki S."/>
            <person name="Endo A."/>
            <person name="Maeno S."/>
            <person name="Shiwa Y."/>
            <person name="Matsutani M."/>
            <person name="Kajikawa A."/>
        </authorList>
    </citation>
    <scope>NUCLEOTIDE SEQUENCE</scope>
    <source>
        <strain evidence="3">SY111</strain>
    </source>
</reference>
<accession>A0A6F9Y1K0</accession>
<comment type="caution">
    <text evidence="2">The sequence shown here is derived from an EMBL/GenBank/DDBJ whole genome shotgun (WGS) entry which is preliminary data.</text>
</comment>
<feature type="transmembrane region" description="Helical" evidence="1">
    <location>
        <begin position="42"/>
        <end position="66"/>
    </location>
</feature>
<proteinExistence type="predicted"/>
<dbReference type="AlphaFoldDB" id="A0A6F9Y1K0"/>
<evidence type="ECO:0000313" key="3">
    <source>
        <dbReference type="EMBL" id="GET07464.1"/>
    </source>
</evidence>
<gene>
    <name evidence="3" type="ORF">SY111_00880</name>
    <name evidence="2" type="ORF">SY212_19510</name>
</gene>
<feature type="transmembrane region" description="Helical" evidence="1">
    <location>
        <begin position="7"/>
        <end position="30"/>
    </location>
</feature>
<name>A0A6F9Y1K0_9LACO</name>
<protein>
    <submittedName>
        <fullName evidence="2">Uncharacterized protein</fullName>
    </submittedName>
</protein>
<dbReference type="Proteomes" id="UP000494265">
    <property type="component" value="Unassembled WGS sequence"/>
</dbReference>
<dbReference type="EMBL" id="BLAN01000004">
    <property type="protein sequence ID" value="GET07464.1"/>
    <property type="molecule type" value="Genomic_DNA"/>
</dbReference>
<organism evidence="2">
    <name type="scientific">Ligilactobacillus agilis</name>
    <dbReference type="NCBI Taxonomy" id="1601"/>
    <lineage>
        <taxon>Bacteria</taxon>
        <taxon>Bacillati</taxon>
        <taxon>Bacillota</taxon>
        <taxon>Bacilli</taxon>
        <taxon>Lactobacillales</taxon>
        <taxon>Lactobacillaceae</taxon>
        <taxon>Ligilactobacillus</taxon>
    </lineage>
</organism>
<keyword evidence="1" id="KW-0812">Transmembrane</keyword>
<dbReference type="EMBL" id="BLAM01000187">
    <property type="protein sequence ID" value="GET06921.1"/>
    <property type="molecule type" value="Genomic_DNA"/>
</dbReference>
<reference evidence="2" key="2">
    <citation type="submission" date="2019-10" db="EMBL/GenBank/DDBJ databases">
        <title>Lactobacillus agilis SY212 Whole Genome Sequencing Project.</title>
        <authorList>
            <person name="Suzuki S."/>
            <person name="Endo A."/>
            <person name="Maeno S."/>
            <person name="Shiwa Y."/>
            <person name="Matsutani M."/>
            <person name="Kajikawa A."/>
        </authorList>
    </citation>
    <scope>NUCLEOTIDE SEQUENCE</scope>
    <source>
        <strain evidence="2">SY212</strain>
    </source>
</reference>
<sequence>MKKKILTVVKCCLIIFSFIATAFNTVTSIVDSIRYHNLVINWLSLMSIAPLTFALYQEIDFIYVWCNKIMSFFKNKTVNFKVSFYLQNNSDNFVNVINNNLNKVIKDCHLSFDNGSPQRFSNDMYTKFYFVTNNNLKFSVAISNDNLPSSEIETNNFSIIMDFQISYRDTSACWELCKKFREKFTSKLVNENERIDLNINLSNSNQNPFYRLTVKYVSANKIDDFRLAFSEKESLKVTLNKHSIYATSVDIQDLDRVVKEYIPLSSVN</sequence>
<keyword evidence="1" id="KW-0472">Membrane</keyword>
<evidence type="ECO:0000256" key="1">
    <source>
        <dbReference type="SAM" id="Phobius"/>
    </source>
</evidence>
<keyword evidence="1" id="KW-1133">Transmembrane helix</keyword>
<evidence type="ECO:0000313" key="2">
    <source>
        <dbReference type="EMBL" id="GET06921.1"/>
    </source>
</evidence>